<dbReference type="PANTHER" id="PTHR10252:SF54">
    <property type="entry name" value="CHROMATIN ACCESSIBILITY COMPLEX PROTEIN 1"/>
    <property type="match status" value="1"/>
</dbReference>
<dbReference type="OrthoDB" id="636685at2759"/>
<dbReference type="InterPro" id="IPR003958">
    <property type="entry name" value="CBFA_NFYB_domain"/>
</dbReference>
<dbReference type="CDD" id="cd23645">
    <property type="entry name" value="HFD_Dpb3-like"/>
    <property type="match status" value="1"/>
</dbReference>
<protein>
    <recommendedName>
        <fullName evidence="4">Transcription factor CBF/NF-Y/archaeal histone domain-containing protein</fullName>
    </recommendedName>
</protein>
<accession>A0A4T0FUV1</accession>
<evidence type="ECO:0000256" key="2">
    <source>
        <dbReference type="ARBA" id="ARBA00023242"/>
    </source>
</evidence>
<dbReference type="EMBL" id="SPNW01000005">
    <property type="protein sequence ID" value="TIA92687.1"/>
    <property type="molecule type" value="Genomic_DNA"/>
</dbReference>
<comment type="caution">
    <text evidence="5">The sequence shown here is derived from an EMBL/GenBank/DDBJ whole genome shotgun (WGS) entry which is preliminary data.</text>
</comment>
<feature type="compositionally biased region" description="Polar residues" evidence="3">
    <location>
        <begin position="154"/>
        <end position="166"/>
    </location>
</feature>
<dbReference type="PANTHER" id="PTHR10252">
    <property type="entry name" value="HISTONE-LIKE TRANSCRIPTION FACTOR CCAAT-RELATED"/>
    <property type="match status" value="1"/>
</dbReference>
<dbReference type="GO" id="GO:0006261">
    <property type="term" value="P:DNA-templated DNA replication"/>
    <property type="evidence" value="ECO:0007669"/>
    <property type="project" value="TreeGrafter"/>
</dbReference>
<dbReference type="Gene3D" id="1.10.20.10">
    <property type="entry name" value="Histone, subunit A"/>
    <property type="match status" value="1"/>
</dbReference>
<dbReference type="SUPFAM" id="SSF47113">
    <property type="entry name" value="Histone-fold"/>
    <property type="match status" value="1"/>
</dbReference>
<evidence type="ECO:0000313" key="6">
    <source>
        <dbReference type="Proteomes" id="UP000310189"/>
    </source>
</evidence>
<comment type="subcellular location">
    <subcellularLocation>
        <location evidence="1">Nucleus</location>
    </subcellularLocation>
</comment>
<reference evidence="5 6" key="1">
    <citation type="submission" date="2019-03" db="EMBL/GenBank/DDBJ databases">
        <title>Sequencing 23 genomes of Wallemia ichthyophaga.</title>
        <authorList>
            <person name="Gostincar C."/>
        </authorList>
    </citation>
    <scope>NUCLEOTIDE SEQUENCE [LARGE SCALE GENOMIC DNA]</scope>
    <source>
        <strain evidence="5 6">EXF-5753</strain>
    </source>
</reference>
<dbReference type="Proteomes" id="UP000310189">
    <property type="component" value="Unassembled WGS sequence"/>
</dbReference>
<dbReference type="GO" id="GO:0008623">
    <property type="term" value="C:CHRAC"/>
    <property type="evidence" value="ECO:0007669"/>
    <property type="project" value="TreeGrafter"/>
</dbReference>
<dbReference type="GO" id="GO:0046982">
    <property type="term" value="F:protein heterodimerization activity"/>
    <property type="evidence" value="ECO:0007669"/>
    <property type="project" value="InterPro"/>
</dbReference>
<keyword evidence="6" id="KW-1185">Reference proteome</keyword>
<dbReference type="InterPro" id="IPR050568">
    <property type="entry name" value="Transcr_DNA_Rep_Reg"/>
</dbReference>
<evidence type="ECO:0000259" key="4">
    <source>
        <dbReference type="Pfam" id="PF00808"/>
    </source>
</evidence>
<feature type="region of interest" description="Disordered" evidence="3">
    <location>
        <begin position="1"/>
        <end position="22"/>
    </location>
</feature>
<name>A0A4T0FUV1_9BASI</name>
<keyword evidence="2" id="KW-0539">Nucleus</keyword>
<sequence length="166" mass="18559">MADAQEASKPSKKDFKREKGTTHLPMARVQKIIKADKEMEGCGKEATYLIAVATEYFIKYLTDAGYIQARLDQRTTIQYKDLATAVDKSQELDFLKEIVPSKVALNKALEMQQNAQKSSQAEQSNTQDDAILFEPPHKNKRKTNTQADKAVKDQGSSATQSVAMEE</sequence>
<dbReference type="InterPro" id="IPR009072">
    <property type="entry name" value="Histone-fold"/>
</dbReference>
<organism evidence="5 6">
    <name type="scientific">Wallemia hederae</name>
    <dbReference type="NCBI Taxonomy" id="1540922"/>
    <lineage>
        <taxon>Eukaryota</taxon>
        <taxon>Fungi</taxon>
        <taxon>Dikarya</taxon>
        <taxon>Basidiomycota</taxon>
        <taxon>Wallemiomycotina</taxon>
        <taxon>Wallemiomycetes</taxon>
        <taxon>Wallemiales</taxon>
        <taxon>Wallemiaceae</taxon>
        <taxon>Wallemia</taxon>
    </lineage>
</organism>
<feature type="compositionally biased region" description="Polar residues" evidence="3">
    <location>
        <begin position="114"/>
        <end position="128"/>
    </location>
</feature>
<dbReference type="Pfam" id="PF00808">
    <property type="entry name" value="CBFD_NFYB_HMF"/>
    <property type="match status" value="1"/>
</dbReference>
<dbReference type="AlphaFoldDB" id="A0A4T0FUV1"/>
<gene>
    <name evidence="5" type="ORF">E3P99_00452</name>
</gene>
<feature type="domain" description="Transcription factor CBF/NF-Y/archaeal histone" evidence="4">
    <location>
        <begin position="23"/>
        <end position="86"/>
    </location>
</feature>
<feature type="region of interest" description="Disordered" evidence="3">
    <location>
        <begin position="114"/>
        <end position="166"/>
    </location>
</feature>
<feature type="compositionally biased region" description="Basic and acidic residues" evidence="3">
    <location>
        <begin position="9"/>
        <end position="21"/>
    </location>
</feature>
<evidence type="ECO:0000256" key="3">
    <source>
        <dbReference type="SAM" id="MobiDB-lite"/>
    </source>
</evidence>
<proteinExistence type="predicted"/>
<evidence type="ECO:0000256" key="1">
    <source>
        <dbReference type="ARBA" id="ARBA00004123"/>
    </source>
</evidence>
<evidence type="ECO:0000313" key="5">
    <source>
        <dbReference type="EMBL" id="TIA92687.1"/>
    </source>
</evidence>